<dbReference type="EMBL" id="JBBNAE010000007">
    <property type="protein sequence ID" value="KAK9109990.1"/>
    <property type="molecule type" value="Genomic_DNA"/>
</dbReference>
<evidence type="ECO:0000256" key="1">
    <source>
        <dbReference type="SAM" id="MobiDB-lite"/>
    </source>
</evidence>
<name>A0AAP0NL52_9MAGN</name>
<comment type="caution">
    <text evidence="2">The sequence shown here is derived from an EMBL/GenBank/DDBJ whole genome shotgun (WGS) entry which is preliminary data.</text>
</comment>
<evidence type="ECO:0000313" key="3">
    <source>
        <dbReference type="Proteomes" id="UP001417504"/>
    </source>
</evidence>
<dbReference type="Proteomes" id="UP001417504">
    <property type="component" value="Unassembled WGS sequence"/>
</dbReference>
<evidence type="ECO:0000313" key="2">
    <source>
        <dbReference type="EMBL" id="KAK9109990.1"/>
    </source>
</evidence>
<organism evidence="2 3">
    <name type="scientific">Stephania japonica</name>
    <dbReference type="NCBI Taxonomy" id="461633"/>
    <lineage>
        <taxon>Eukaryota</taxon>
        <taxon>Viridiplantae</taxon>
        <taxon>Streptophyta</taxon>
        <taxon>Embryophyta</taxon>
        <taxon>Tracheophyta</taxon>
        <taxon>Spermatophyta</taxon>
        <taxon>Magnoliopsida</taxon>
        <taxon>Ranunculales</taxon>
        <taxon>Menispermaceae</taxon>
        <taxon>Menispermoideae</taxon>
        <taxon>Cissampelideae</taxon>
        <taxon>Stephania</taxon>
    </lineage>
</organism>
<sequence length="86" mass="9187">MASTTTMAHIIPYLEIPRASGEVVGSSSTLANQLGMRGGGGSAHPRQFMLENEREREHGPPAWSGPVRLNGERRGGGSEIEEGDEQ</sequence>
<protein>
    <submittedName>
        <fullName evidence="2">Uncharacterized protein</fullName>
    </submittedName>
</protein>
<accession>A0AAP0NL52</accession>
<dbReference type="AlphaFoldDB" id="A0AAP0NL52"/>
<reference evidence="2 3" key="1">
    <citation type="submission" date="2024-01" db="EMBL/GenBank/DDBJ databases">
        <title>Genome assemblies of Stephania.</title>
        <authorList>
            <person name="Yang L."/>
        </authorList>
    </citation>
    <scope>NUCLEOTIDE SEQUENCE [LARGE SCALE GENOMIC DNA]</scope>
    <source>
        <strain evidence="2">QJT</strain>
        <tissue evidence="2">Leaf</tissue>
    </source>
</reference>
<keyword evidence="3" id="KW-1185">Reference proteome</keyword>
<proteinExistence type="predicted"/>
<gene>
    <name evidence="2" type="ORF">Sjap_018050</name>
</gene>
<feature type="region of interest" description="Disordered" evidence="1">
    <location>
        <begin position="20"/>
        <end position="86"/>
    </location>
</feature>